<organism evidence="2 3">
    <name type="scientific">Mycolicibacterium vaccae ATCC 25954</name>
    <dbReference type="NCBI Taxonomy" id="1194972"/>
    <lineage>
        <taxon>Bacteria</taxon>
        <taxon>Bacillati</taxon>
        <taxon>Actinomycetota</taxon>
        <taxon>Actinomycetes</taxon>
        <taxon>Mycobacteriales</taxon>
        <taxon>Mycobacteriaceae</taxon>
        <taxon>Mycolicibacterium</taxon>
    </lineage>
</organism>
<dbReference type="PATRIC" id="fig|1194972.3.peg.4689"/>
<accession>K0ULS6</accession>
<protein>
    <submittedName>
        <fullName evidence="2">Uncharacterized protein</fullName>
    </submittedName>
</protein>
<feature type="compositionally biased region" description="Basic and acidic residues" evidence="1">
    <location>
        <begin position="225"/>
        <end position="236"/>
    </location>
</feature>
<keyword evidence="3" id="KW-1185">Reference proteome</keyword>
<feature type="compositionally biased region" description="Low complexity" evidence="1">
    <location>
        <begin position="174"/>
        <end position="190"/>
    </location>
</feature>
<dbReference type="eggNOG" id="ENOG50329UP">
    <property type="taxonomic scope" value="Bacteria"/>
</dbReference>
<dbReference type="HOGENOM" id="CLU_1174397_0_0_11"/>
<evidence type="ECO:0000313" key="2">
    <source>
        <dbReference type="EMBL" id="EJZ05925.1"/>
    </source>
</evidence>
<name>K0ULS6_MYCVA</name>
<proteinExistence type="predicted"/>
<sequence length="236" mass="25267">MISEVVVAIRELESASVVVLGRRSELTASMVAALRRHGVTAIEEAARGGSRERVTAVESMILVVDGHRAETLFGERPSCRSRRRVAAWENDACDLVVTTALDTGARRILAVCDGRRLTFGQRTRAAGVFRRLARRIDYECAINGLAPVATSYGVIDADCDVARLAEAAGRSTLRSGASPAGPVPGPGARSTHVRIQGLPGRTKAARKVWTGPAWMAEMFPPPSQKEPKPCPKSLGE</sequence>
<evidence type="ECO:0000256" key="1">
    <source>
        <dbReference type="SAM" id="MobiDB-lite"/>
    </source>
</evidence>
<evidence type="ECO:0000313" key="3">
    <source>
        <dbReference type="Proteomes" id="UP000006072"/>
    </source>
</evidence>
<feature type="region of interest" description="Disordered" evidence="1">
    <location>
        <begin position="215"/>
        <end position="236"/>
    </location>
</feature>
<gene>
    <name evidence="2" type="ORF">MVAC_23540</name>
</gene>
<dbReference type="AlphaFoldDB" id="K0ULS6"/>
<comment type="caution">
    <text evidence="2">The sequence shown here is derived from an EMBL/GenBank/DDBJ whole genome shotgun (WGS) entry which is preliminary data.</text>
</comment>
<dbReference type="Proteomes" id="UP000006072">
    <property type="component" value="Unassembled WGS sequence"/>
</dbReference>
<reference evidence="2 3" key="1">
    <citation type="journal article" date="2012" name="J. Bacteriol.">
        <title>Complete Genome Sequence of Mycobacterium vaccae Type Strain ATCC 25954.</title>
        <authorList>
            <person name="Ho Y.S."/>
            <person name="Adroub S.A."/>
            <person name="Abadi M."/>
            <person name="Al Alwan B."/>
            <person name="Alkhateeb R."/>
            <person name="Gao G."/>
            <person name="Ragab A."/>
            <person name="Ali S."/>
            <person name="van Soolingen D."/>
            <person name="Bitter W."/>
            <person name="Pain A."/>
            <person name="Abdallah A.M."/>
        </authorList>
    </citation>
    <scope>NUCLEOTIDE SEQUENCE [LARGE SCALE GENOMIC DNA]</scope>
    <source>
        <strain evidence="2 3">ATCC 25954</strain>
    </source>
</reference>
<dbReference type="EMBL" id="ALQA01000068">
    <property type="protein sequence ID" value="EJZ05925.1"/>
    <property type="molecule type" value="Genomic_DNA"/>
</dbReference>
<feature type="region of interest" description="Disordered" evidence="1">
    <location>
        <begin position="172"/>
        <end position="192"/>
    </location>
</feature>